<accession>A0A6C8BNA1</accession>
<dbReference type="AlphaFoldDB" id="A0A6C8BNA1"/>
<sequence length="129" mass="15009">MKNEKILVLLSLCAFAFGASECDRKIDRINKEISFSKAHNDTARTLSLELALKQVQNDCAKDPMFYDKKLEAKKLKEQEVEKIEKELDALKEQKDYMSKAEYKAKKEALKEQKEKIKKKLKNILIISKN</sequence>
<evidence type="ECO:0000313" key="2">
    <source>
        <dbReference type="EMBL" id="EDP4365650.1"/>
    </source>
</evidence>
<dbReference type="InterPro" id="IPR009468">
    <property type="entry name" value="DUF1090"/>
</dbReference>
<dbReference type="EMBL" id="AANLPQ010000022">
    <property type="protein sequence ID" value="EDP4365650.1"/>
    <property type="molecule type" value="Genomic_DNA"/>
</dbReference>
<comment type="caution">
    <text evidence="2">The sequence shown here is derived from an EMBL/GenBank/DDBJ whole genome shotgun (WGS) entry which is preliminary data.</text>
</comment>
<keyword evidence="1" id="KW-0175">Coiled coil</keyword>
<dbReference type="Pfam" id="PF06476">
    <property type="entry name" value="DUF1090"/>
    <property type="match status" value="1"/>
</dbReference>
<gene>
    <name evidence="2" type="ORF">GZ535_001705</name>
</gene>
<feature type="coiled-coil region" evidence="1">
    <location>
        <begin position="66"/>
        <end position="126"/>
    </location>
</feature>
<protein>
    <submittedName>
        <fullName evidence="2">DUF1090 domain-containing protein</fullName>
    </submittedName>
</protein>
<proteinExistence type="predicted"/>
<name>A0A6C8BNA1_CAMJU</name>
<reference evidence="2" key="1">
    <citation type="submission" date="2020-02" db="EMBL/GenBank/DDBJ databases">
        <authorList>
            <consortium name="PulseNet: The National Subtyping Network for Foodborne Disease Surveillance"/>
            <person name="Tarr C.L."/>
            <person name="Trees E."/>
            <person name="Katz L.S."/>
            <person name="Carleton-Romer H.A."/>
            <person name="Stroika S."/>
            <person name="Kucerova Z."/>
            <person name="Roache K.F."/>
            <person name="Sabol A.L."/>
            <person name="Besser J."/>
            <person name="Gerner-Smidt P."/>
        </authorList>
    </citation>
    <scope>NUCLEOTIDE SEQUENCE</scope>
    <source>
        <strain evidence="2">PNUSAC015458</strain>
    </source>
</reference>
<organism evidence="2">
    <name type="scientific">Campylobacter jejuni</name>
    <dbReference type="NCBI Taxonomy" id="197"/>
    <lineage>
        <taxon>Bacteria</taxon>
        <taxon>Pseudomonadati</taxon>
        <taxon>Campylobacterota</taxon>
        <taxon>Epsilonproteobacteria</taxon>
        <taxon>Campylobacterales</taxon>
        <taxon>Campylobacteraceae</taxon>
        <taxon>Campylobacter</taxon>
    </lineage>
</organism>
<evidence type="ECO:0000256" key="1">
    <source>
        <dbReference type="SAM" id="Coils"/>
    </source>
</evidence>